<gene>
    <name evidence="4" type="ORF">ACFQ2N_16400</name>
</gene>
<dbReference type="PANTHER" id="PTHR14097">
    <property type="entry name" value="OXIDOREDUCTASE HTATIP2"/>
    <property type="match status" value="1"/>
</dbReference>
<keyword evidence="5" id="KW-1185">Reference proteome</keyword>
<dbReference type="EMBL" id="JBHTKN010000016">
    <property type="protein sequence ID" value="MFD1043935.1"/>
    <property type="molecule type" value="Genomic_DNA"/>
</dbReference>
<comment type="subcellular location">
    <subcellularLocation>
        <location evidence="1">Membrane</location>
    </subcellularLocation>
</comment>
<evidence type="ECO:0000259" key="3">
    <source>
        <dbReference type="Pfam" id="PF01370"/>
    </source>
</evidence>
<dbReference type="Pfam" id="PF01370">
    <property type="entry name" value="Epimerase"/>
    <property type="match status" value="1"/>
</dbReference>
<evidence type="ECO:0000313" key="4">
    <source>
        <dbReference type="EMBL" id="MFD1043935.1"/>
    </source>
</evidence>
<dbReference type="InterPro" id="IPR036291">
    <property type="entry name" value="NAD(P)-bd_dom_sf"/>
</dbReference>
<dbReference type="RefSeq" id="WP_162378141.1">
    <property type="nucleotide sequence ID" value="NZ_JBHTKN010000016.1"/>
</dbReference>
<dbReference type="Gene3D" id="3.40.50.720">
    <property type="entry name" value="NAD(P)-binding Rossmann-like Domain"/>
    <property type="match status" value="1"/>
</dbReference>
<keyword evidence="2" id="KW-0472">Membrane</keyword>
<dbReference type="PANTHER" id="PTHR14097:SF7">
    <property type="entry name" value="OXIDOREDUCTASE HTATIP2"/>
    <property type="match status" value="1"/>
</dbReference>
<evidence type="ECO:0000256" key="1">
    <source>
        <dbReference type="ARBA" id="ARBA00004370"/>
    </source>
</evidence>
<organism evidence="4 5">
    <name type="scientific">Pseudoxanthomonas kaohsiungensis</name>
    <dbReference type="NCBI Taxonomy" id="283923"/>
    <lineage>
        <taxon>Bacteria</taxon>
        <taxon>Pseudomonadati</taxon>
        <taxon>Pseudomonadota</taxon>
        <taxon>Gammaproteobacteria</taxon>
        <taxon>Lysobacterales</taxon>
        <taxon>Lysobacteraceae</taxon>
        <taxon>Pseudoxanthomonas</taxon>
    </lineage>
</organism>
<comment type="caution">
    <text evidence="4">The sequence shown here is derived from an EMBL/GenBank/DDBJ whole genome shotgun (WGS) entry which is preliminary data.</text>
</comment>
<accession>A0ABW3LZN5</accession>
<sequence>MDDHVPARTVLLAGATGLVGRQVLALLLDDPRVKRVVAPTRRPLPPHRKLLDVQLDYEQLPEDASWWAVDAVVCTLGTTMAIAGSREAFRRVDYDYPMRVAELARRHGAGAYALNSAKGADPRALFFYSRVKGELERDLAGLGYPSLTFVRPGLIGGERSERRTGESAAAVVLGALGPLLPRAWRINPASRIAAALVEAALCARPGVHSVSSAELAD</sequence>
<name>A0ABW3LZN5_9GAMM</name>
<evidence type="ECO:0000313" key="5">
    <source>
        <dbReference type="Proteomes" id="UP001597033"/>
    </source>
</evidence>
<feature type="domain" description="NAD-dependent epimerase/dehydratase" evidence="3">
    <location>
        <begin position="10"/>
        <end position="110"/>
    </location>
</feature>
<reference evidence="5" key="1">
    <citation type="journal article" date="2019" name="Int. J. Syst. Evol. Microbiol.">
        <title>The Global Catalogue of Microorganisms (GCM) 10K type strain sequencing project: providing services to taxonomists for standard genome sequencing and annotation.</title>
        <authorList>
            <consortium name="The Broad Institute Genomics Platform"/>
            <consortium name="The Broad Institute Genome Sequencing Center for Infectious Disease"/>
            <person name="Wu L."/>
            <person name="Ma J."/>
        </authorList>
    </citation>
    <scope>NUCLEOTIDE SEQUENCE [LARGE SCALE GENOMIC DNA]</scope>
    <source>
        <strain evidence="5">CCUG 55854</strain>
    </source>
</reference>
<protein>
    <submittedName>
        <fullName evidence="4">NAD-dependent epimerase/dehydratase family protein</fullName>
    </submittedName>
</protein>
<dbReference type="Proteomes" id="UP001597033">
    <property type="component" value="Unassembled WGS sequence"/>
</dbReference>
<dbReference type="InterPro" id="IPR001509">
    <property type="entry name" value="Epimerase_deHydtase"/>
</dbReference>
<dbReference type="SUPFAM" id="SSF51735">
    <property type="entry name" value="NAD(P)-binding Rossmann-fold domains"/>
    <property type="match status" value="1"/>
</dbReference>
<proteinExistence type="predicted"/>
<evidence type="ECO:0000256" key="2">
    <source>
        <dbReference type="ARBA" id="ARBA00023136"/>
    </source>
</evidence>